<organism evidence="1 2">
    <name type="scientific">Metallibacterium scheffleri</name>
    <dbReference type="NCBI Taxonomy" id="993689"/>
    <lineage>
        <taxon>Bacteria</taxon>
        <taxon>Pseudomonadati</taxon>
        <taxon>Pseudomonadota</taxon>
        <taxon>Gammaproteobacteria</taxon>
        <taxon>Lysobacterales</taxon>
        <taxon>Rhodanobacteraceae</taxon>
        <taxon>Metallibacterium</taxon>
    </lineage>
</organism>
<gene>
    <name evidence="1" type="ORF">B1806_04020</name>
</gene>
<evidence type="ECO:0000313" key="1">
    <source>
        <dbReference type="EMBL" id="THD11293.1"/>
    </source>
</evidence>
<dbReference type="AlphaFoldDB" id="A0A4S3KQH6"/>
<protein>
    <submittedName>
        <fullName evidence="1">Uncharacterized protein</fullName>
    </submittedName>
</protein>
<comment type="caution">
    <text evidence="1">The sequence shown here is derived from an EMBL/GenBank/DDBJ whole genome shotgun (WGS) entry which is preliminary data.</text>
</comment>
<reference evidence="1 2" key="1">
    <citation type="submission" date="2017-02" db="EMBL/GenBank/DDBJ databases">
        <title>Whole genome sequencing of Metallibacterium scheffleri DSM 24874 (T).</title>
        <authorList>
            <person name="Kumar S."/>
            <person name="Patil P."/>
            <person name="Patil P.B."/>
        </authorList>
    </citation>
    <scope>NUCLEOTIDE SEQUENCE [LARGE SCALE GENOMIC DNA]</scope>
    <source>
        <strain evidence="1 2">DSM 24874</strain>
    </source>
</reference>
<dbReference type="Proteomes" id="UP000307749">
    <property type="component" value="Unassembled WGS sequence"/>
</dbReference>
<evidence type="ECO:0000313" key="2">
    <source>
        <dbReference type="Proteomes" id="UP000307749"/>
    </source>
</evidence>
<sequence>MALLRPFRLELLAQAHLRRQKRAVPRADGRHGVILAYLLEHSVRVAHECIPAATKLFHARQLVQLSKSLHLVHMTLLVCTTPVPFF</sequence>
<dbReference type="EMBL" id="MWQO01000014">
    <property type="protein sequence ID" value="THD11293.1"/>
    <property type="molecule type" value="Genomic_DNA"/>
</dbReference>
<accession>A0A4S3KQH6</accession>
<name>A0A4S3KQH6_9GAMM</name>
<keyword evidence="2" id="KW-1185">Reference proteome</keyword>
<proteinExistence type="predicted"/>